<dbReference type="HOGENOM" id="CLU_1129705_0_0_1"/>
<dbReference type="Proteomes" id="UP000015241">
    <property type="component" value="Unassembled WGS sequence"/>
</dbReference>
<name>S8FMB3_FOMSC</name>
<dbReference type="InParanoid" id="S8FMB3"/>
<dbReference type="SUPFAM" id="SSF52047">
    <property type="entry name" value="RNI-like"/>
    <property type="match status" value="1"/>
</dbReference>
<dbReference type="Gene3D" id="3.80.10.10">
    <property type="entry name" value="Ribonuclease Inhibitor"/>
    <property type="match status" value="1"/>
</dbReference>
<evidence type="ECO:0000313" key="2">
    <source>
        <dbReference type="Proteomes" id="UP000015241"/>
    </source>
</evidence>
<dbReference type="AlphaFoldDB" id="S8FMB3"/>
<dbReference type="STRING" id="743788.S8FMB3"/>
<accession>S8FMB3</accession>
<evidence type="ECO:0000313" key="1">
    <source>
        <dbReference type="EMBL" id="EPT02466.1"/>
    </source>
</evidence>
<dbReference type="OrthoDB" id="5297217at2759"/>
<feature type="non-terminal residue" evidence="1">
    <location>
        <position position="1"/>
    </location>
</feature>
<reference evidence="1 2" key="1">
    <citation type="journal article" date="2012" name="Science">
        <title>The Paleozoic origin of enzymatic lignin decomposition reconstructed from 31 fungal genomes.</title>
        <authorList>
            <person name="Floudas D."/>
            <person name="Binder M."/>
            <person name="Riley R."/>
            <person name="Barry K."/>
            <person name="Blanchette R.A."/>
            <person name="Henrissat B."/>
            <person name="Martinez A.T."/>
            <person name="Otillar R."/>
            <person name="Spatafora J.W."/>
            <person name="Yadav J.S."/>
            <person name="Aerts A."/>
            <person name="Benoit I."/>
            <person name="Boyd A."/>
            <person name="Carlson A."/>
            <person name="Copeland A."/>
            <person name="Coutinho P.M."/>
            <person name="de Vries R.P."/>
            <person name="Ferreira P."/>
            <person name="Findley K."/>
            <person name="Foster B."/>
            <person name="Gaskell J."/>
            <person name="Glotzer D."/>
            <person name="Gorecki P."/>
            <person name="Heitman J."/>
            <person name="Hesse C."/>
            <person name="Hori C."/>
            <person name="Igarashi K."/>
            <person name="Jurgens J.A."/>
            <person name="Kallen N."/>
            <person name="Kersten P."/>
            <person name="Kohler A."/>
            <person name="Kuees U."/>
            <person name="Kumar T.K.A."/>
            <person name="Kuo A."/>
            <person name="LaButti K."/>
            <person name="Larrondo L.F."/>
            <person name="Lindquist E."/>
            <person name="Ling A."/>
            <person name="Lombard V."/>
            <person name="Lucas S."/>
            <person name="Lundell T."/>
            <person name="Martin R."/>
            <person name="McLaughlin D.J."/>
            <person name="Morgenstern I."/>
            <person name="Morin E."/>
            <person name="Murat C."/>
            <person name="Nagy L.G."/>
            <person name="Nolan M."/>
            <person name="Ohm R.A."/>
            <person name="Patyshakuliyeva A."/>
            <person name="Rokas A."/>
            <person name="Ruiz-Duenas F.J."/>
            <person name="Sabat G."/>
            <person name="Salamov A."/>
            <person name="Samejima M."/>
            <person name="Schmutz J."/>
            <person name="Slot J.C."/>
            <person name="St John F."/>
            <person name="Stenlid J."/>
            <person name="Sun H."/>
            <person name="Sun S."/>
            <person name="Syed K."/>
            <person name="Tsang A."/>
            <person name="Wiebenga A."/>
            <person name="Young D."/>
            <person name="Pisabarro A."/>
            <person name="Eastwood D.C."/>
            <person name="Martin F."/>
            <person name="Cullen D."/>
            <person name="Grigoriev I.V."/>
            <person name="Hibbett D.S."/>
        </authorList>
    </citation>
    <scope>NUCLEOTIDE SEQUENCE</scope>
    <source>
        <strain evidence="2">FP-58527</strain>
    </source>
</reference>
<keyword evidence="2" id="KW-1185">Reference proteome</keyword>
<proteinExistence type="predicted"/>
<dbReference type="InterPro" id="IPR032675">
    <property type="entry name" value="LRR_dom_sf"/>
</dbReference>
<protein>
    <recommendedName>
        <fullName evidence="3">F-box domain-containing protein</fullName>
    </recommendedName>
</protein>
<sequence>GLSEEVWAKLQEFRGLTKVSLWVMEGPPRVLQGWSEHLGPTLTHLELGVGRTAGVPASILISVFSHLKNLRALRLKGAPTSAIAEILCILPRLETLDTEYFGSAVIPHVEPVARLRELTVRTSSVDVQGPRQLWAWIRGLLPFPSLESFTLHAFSYQGEASLPRAFMLEMARTHRATLKHLNVSSALLTPEDVECLCTIFPGLETLS</sequence>
<organism evidence="1 2">
    <name type="scientific">Fomitopsis schrenkii</name>
    <name type="common">Brown rot fungus</name>
    <dbReference type="NCBI Taxonomy" id="2126942"/>
    <lineage>
        <taxon>Eukaryota</taxon>
        <taxon>Fungi</taxon>
        <taxon>Dikarya</taxon>
        <taxon>Basidiomycota</taxon>
        <taxon>Agaricomycotina</taxon>
        <taxon>Agaricomycetes</taxon>
        <taxon>Polyporales</taxon>
        <taxon>Fomitopsis</taxon>
    </lineage>
</organism>
<dbReference type="eggNOG" id="ENOG502SJ3I">
    <property type="taxonomic scope" value="Eukaryota"/>
</dbReference>
<gene>
    <name evidence="1" type="ORF">FOMPIDRAFT_1090242</name>
</gene>
<evidence type="ECO:0008006" key="3">
    <source>
        <dbReference type="Google" id="ProtNLM"/>
    </source>
</evidence>
<dbReference type="EMBL" id="KE504135">
    <property type="protein sequence ID" value="EPT02466.1"/>
    <property type="molecule type" value="Genomic_DNA"/>
</dbReference>
<feature type="non-terminal residue" evidence="1">
    <location>
        <position position="207"/>
    </location>
</feature>